<dbReference type="Proteomes" id="UP000028547">
    <property type="component" value="Unassembled WGS sequence"/>
</dbReference>
<dbReference type="PANTHER" id="PTHR43133:SF8">
    <property type="entry name" value="RNA POLYMERASE SIGMA FACTOR HI_1459-RELATED"/>
    <property type="match status" value="1"/>
</dbReference>
<comment type="caution">
    <text evidence="7">The sequence shown here is derived from an EMBL/GenBank/DDBJ whole genome shotgun (WGS) entry which is preliminary data.</text>
</comment>
<dbReference type="SUPFAM" id="SSF88946">
    <property type="entry name" value="Sigma2 domain of RNA polymerase sigma factors"/>
    <property type="match status" value="1"/>
</dbReference>
<dbReference type="RefSeq" id="WP_043411564.1">
    <property type="nucleotide sequence ID" value="NZ_JPMI01000353.1"/>
</dbReference>
<dbReference type="AlphaFoldDB" id="A0A084SGN5"/>
<dbReference type="InterPro" id="IPR007627">
    <property type="entry name" value="RNA_pol_sigma70_r2"/>
</dbReference>
<dbReference type="Pfam" id="PF04542">
    <property type="entry name" value="Sigma70_r2"/>
    <property type="match status" value="1"/>
</dbReference>
<keyword evidence="4" id="KW-0238">DNA-binding</keyword>
<protein>
    <recommendedName>
        <fullName evidence="6">RNA polymerase sigma-70 region 2 domain-containing protein</fullName>
    </recommendedName>
</protein>
<name>A0A084SGN5_9BACT</name>
<keyword evidence="3" id="KW-0731">Sigma factor</keyword>
<comment type="similarity">
    <text evidence="1">Belongs to the sigma-70 factor family. ECF subfamily.</text>
</comment>
<evidence type="ECO:0000256" key="3">
    <source>
        <dbReference type="ARBA" id="ARBA00023082"/>
    </source>
</evidence>
<dbReference type="InterPro" id="IPR036388">
    <property type="entry name" value="WH-like_DNA-bd_sf"/>
</dbReference>
<dbReference type="InterPro" id="IPR013324">
    <property type="entry name" value="RNA_pol_sigma_r3/r4-like"/>
</dbReference>
<dbReference type="SUPFAM" id="SSF88659">
    <property type="entry name" value="Sigma3 and sigma4 domains of RNA polymerase sigma factors"/>
    <property type="match status" value="1"/>
</dbReference>
<keyword evidence="2" id="KW-0805">Transcription regulation</keyword>
<proteinExistence type="inferred from homology"/>
<organism evidence="7 8">
    <name type="scientific">Archangium violaceum Cb vi76</name>
    <dbReference type="NCBI Taxonomy" id="1406225"/>
    <lineage>
        <taxon>Bacteria</taxon>
        <taxon>Pseudomonadati</taxon>
        <taxon>Myxococcota</taxon>
        <taxon>Myxococcia</taxon>
        <taxon>Myxococcales</taxon>
        <taxon>Cystobacterineae</taxon>
        <taxon>Archangiaceae</taxon>
        <taxon>Archangium</taxon>
    </lineage>
</organism>
<dbReference type="GO" id="GO:0003677">
    <property type="term" value="F:DNA binding"/>
    <property type="evidence" value="ECO:0007669"/>
    <property type="project" value="UniProtKB-KW"/>
</dbReference>
<dbReference type="GO" id="GO:0006352">
    <property type="term" value="P:DNA-templated transcription initiation"/>
    <property type="evidence" value="ECO:0007669"/>
    <property type="project" value="InterPro"/>
</dbReference>
<evidence type="ECO:0000256" key="5">
    <source>
        <dbReference type="ARBA" id="ARBA00023163"/>
    </source>
</evidence>
<feature type="domain" description="RNA polymerase sigma-70 region 2" evidence="6">
    <location>
        <begin position="39"/>
        <end position="106"/>
    </location>
</feature>
<reference evidence="7 8" key="1">
    <citation type="submission" date="2014-07" db="EMBL/GenBank/DDBJ databases">
        <title>Draft Genome Sequence of Gephyronic Acid Producer, Cystobacter violaceus Strain Cb vi76.</title>
        <authorList>
            <person name="Stevens D.C."/>
            <person name="Young J."/>
            <person name="Carmichael R."/>
            <person name="Tan J."/>
            <person name="Taylor R.E."/>
        </authorList>
    </citation>
    <scope>NUCLEOTIDE SEQUENCE [LARGE SCALE GENOMIC DNA]</scope>
    <source>
        <strain evidence="7 8">Cb vi76</strain>
    </source>
</reference>
<evidence type="ECO:0000256" key="2">
    <source>
        <dbReference type="ARBA" id="ARBA00023015"/>
    </source>
</evidence>
<accession>A0A084SGN5</accession>
<dbReference type="PANTHER" id="PTHR43133">
    <property type="entry name" value="RNA POLYMERASE ECF-TYPE SIGMA FACTO"/>
    <property type="match status" value="1"/>
</dbReference>
<evidence type="ECO:0000313" key="7">
    <source>
        <dbReference type="EMBL" id="KFA87620.1"/>
    </source>
</evidence>
<dbReference type="Gene3D" id="1.10.10.10">
    <property type="entry name" value="Winged helix-like DNA-binding domain superfamily/Winged helix DNA-binding domain"/>
    <property type="match status" value="1"/>
</dbReference>
<gene>
    <name evidence="7" type="ORF">Q664_46340</name>
</gene>
<evidence type="ECO:0000256" key="4">
    <source>
        <dbReference type="ARBA" id="ARBA00023125"/>
    </source>
</evidence>
<evidence type="ECO:0000313" key="8">
    <source>
        <dbReference type="Proteomes" id="UP000028547"/>
    </source>
</evidence>
<dbReference type="EMBL" id="JPMI01000353">
    <property type="protein sequence ID" value="KFA87620.1"/>
    <property type="molecule type" value="Genomic_DNA"/>
</dbReference>
<dbReference type="Gene3D" id="1.10.1740.10">
    <property type="match status" value="1"/>
</dbReference>
<evidence type="ECO:0000256" key="1">
    <source>
        <dbReference type="ARBA" id="ARBA00010641"/>
    </source>
</evidence>
<dbReference type="InterPro" id="IPR013325">
    <property type="entry name" value="RNA_pol_sigma_r2"/>
</dbReference>
<keyword evidence="5" id="KW-0804">Transcription</keyword>
<dbReference type="GO" id="GO:0016987">
    <property type="term" value="F:sigma factor activity"/>
    <property type="evidence" value="ECO:0007669"/>
    <property type="project" value="UniProtKB-KW"/>
</dbReference>
<evidence type="ECO:0000259" key="6">
    <source>
        <dbReference type="Pfam" id="PF04542"/>
    </source>
</evidence>
<sequence>MSADPREEGPGAFPPTRWTVIRSARASPEARRAALESLLRTYWRPLYVFMRRQGLDAEPARDAVQDLLVRLLEHDFLERLSPEKGRLRGYLLTAARNHLVHRHERESAARRGGGVAPMPLDFELAERIAAEDAQGPDEAFEREWAASVMERALGRLKEEFESGARKGPFALVLQFFRPGEPPSYREAAEAHGMSLPQLKTFLHRARVRYRELVREEVADTVGGPEEAEAELAELLRVLKR</sequence>
<dbReference type="InterPro" id="IPR039425">
    <property type="entry name" value="RNA_pol_sigma-70-like"/>
</dbReference>